<reference evidence="2" key="1">
    <citation type="submission" date="2016-10" db="EMBL/GenBank/DDBJ databases">
        <authorList>
            <person name="Varghese N."/>
            <person name="Submissions S."/>
        </authorList>
    </citation>
    <scope>NUCLEOTIDE SEQUENCE [LARGE SCALE GENOMIC DNA]</scope>
    <source>
        <strain evidence="2">LP51</strain>
    </source>
</reference>
<keyword evidence="2" id="KW-1185">Reference proteome</keyword>
<accession>A0A1I2V8E2</accession>
<gene>
    <name evidence="1" type="ORF">SAMN05421739_10479</name>
</gene>
<dbReference type="AlphaFoldDB" id="A0A1I2V8E2"/>
<dbReference type="Proteomes" id="UP000198724">
    <property type="component" value="Unassembled WGS sequence"/>
</dbReference>
<protein>
    <submittedName>
        <fullName evidence="1">Uncharacterized protein</fullName>
    </submittedName>
</protein>
<dbReference type="RefSeq" id="WP_245756204.1">
    <property type="nucleotide sequence ID" value="NZ_FOOT01000004.1"/>
</dbReference>
<organism evidence="1 2">
    <name type="scientific">Pontibacter chinhatensis</name>
    <dbReference type="NCBI Taxonomy" id="1436961"/>
    <lineage>
        <taxon>Bacteria</taxon>
        <taxon>Pseudomonadati</taxon>
        <taxon>Bacteroidota</taxon>
        <taxon>Cytophagia</taxon>
        <taxon>Cytophagales</taxon>
        <taxon>Hymenobacteraceae</taxon>
        <taxon>Pontibacter</taxon>
    </lineage>
</organism>
<dbReference type="STRING" id="1436961.SAMN05421739_10479"/>
<sequence>MQKPTTAGRALAILYTLLRRITRQATAILWLVVPIFARQTHQNRIGMQETIQQVFDRLIGLPLTKTTRQETVQFFHFGHTHYTTPQGLVLDVGEITLAVNCPWELQEPDGGTIRHSEVYIRKREAGLPTPVWDWKKPGSSMLDQRMTELINNNPNLVLERAEQQDNYGLMLYFSDGSTLSVLPDPAKPAAEYWQFFSNTGDGLRVGAGVNGLI</sequence>
<dbReference type="EMBL" id="FOOT01000004">
    <property type="protein sequence ID" value="SFG85380.1"/>
    <property type="molecule type" value="Genomic_DNA"/>
</dbReference>
<proteinExistence type="predicted"/>
<name>A0A1I2V8E2_9BACT</name>
<evidence type="ECO:0000313" key="2">
    <source>
        <dbReference type="Proteomes" id="UP000198724"/>
    </source>
</evidence>
<evidence type="ECO:0000313" key="1">
    <source>
        <dbReference type="EMBL" id="SFG85380.1"/>
    </source>
</evidence>